<accession>A0ABS1J414</accession>
<sequence>MGIGDGRETYRDSTLMNLPKKELVDIIRLLEKNCKIYLNNLNTYSNIVKELTEVKEGLIEFEEE</sequence>
<keyword evidence="2" id="KW-1185">Reference proteome</keyword>
<reference evidence="1 2" key="1">
    <citation type="submission" date="2021-01" db="EMBL/GenBank/DDBJ databases">
        <title>Isolation and description of Catonella massiliensis sp. nov., a novel Catonella species, isolated from a stable periodontitis subject.</title>
        <authorList>
            <person name="Antezack A."/>
            <person name="Boxberger M."/>
            <person name="La Scola B."/>
            <person name="Monnet-Corti V."/>
        </authorList>
    </citation>
    <scope>NUCLEOTIDE SEQUENCE [LARGE SCALE GENOMIC DNA]</scope>
    <source>
        <strain evidence="1 2">Marseille-Q4567</strain>
    </source>
</reference>
<protein>
    <submittedName>
        <fullName evidence="1">Uncharacterized protein</fullName>
    </submittedName>
</protein>
<evidence type="ECO:0000313" key="1">
    <source>
        <dbReference type="EMBL" id="MBK5898649.1"/>
    </source>
</evidence>
<proteinExistence type="predicted"/>
<dbReference type="Proteomes" id="UP000604730">
    <property type="component" value="Unassembled WGS sequence"/>
</dbReference>
<evidence type="ECO:0000313" key="2">
    <source>
        <dbReference type="Proteomes" id="UP000604730"/>
    </source>
</evidence>
<dbReference type="EMBL" id="JAEPRJ010000001">
    <property type="protein sequence ID" value="MBK5898649.1"/>
    <property type="molecule type" value="Genomic_DNA"/>
</dbReference>
<comment type="caution">
    <text evidence="1">The sequence shown here is derived from an EMBL/GenBank/DDBJ whole genome shotgun (WGS) entry which is preliminary data.</text>
</comment>
<organism evidence="1 2">
    <name type="scientific">Catonella massiliensis</name>
    <dbReference type="NCBI Taxonomy" id="2799636"/>
    <lineage>
        <taxon>Bacteria</taxon>
        <taxon>Bacillati</taxon>
        <taxon>Bacillota</taxon>
        <taxon>Clostridia</taxon>
        <taxon>Lachnospirales</taxon>
        <taxon>Lachnospiraceae</taxon>
        <taxon>Catonella</taxon>
    </lineage>
</organism>
<name>A0ABS1J414_9FIRM</name>
<dbReference type="RefSeq" id="WP_208430053.1">
    <property type="nucleotide sequence ID" value="NZ_JAEPRJ010000001.1"/>
</dbReference>
<gene>
    <name evidence="1" type="ORF">JJN12_12850</name>
</gene>